<accession>A0A498IYN6</accession>
<dbReference type="Proteomes" id="UP000290289">
    <property type="component" value="Chromosome 10"/>
</dbReference>
<feature type="compositionally biased region" description="Basic and acidic residues" evidence="1">
    <location>
        <begin position="7"/>
        <end position="21"/>
    </location>
</feature>
<reference evidence="2 3" key="1">
    <citation type="submission" date="2018-10" db="EMBL/GenBank/DDBJ databases">
        <title>A high-quality apple genome assembly.</title>
        <authorList>
            <person name="Hu J."/>
        </authorList>
    </citation>
    <scope>NUCLEOTIDE SEQUENCE [LARGE SCALE GENOMIC DNA]</scope>
    <source>
        <strain evidence="3">cv. HFTH1</strain>
        <tissue evidence="2">Young leaf</tissue>
    </source>
</reference>
<protein>
    <submittedName>
        <fullName evidence="2">Uncharacterized protein</fullName>
    </submittedName>
</protein>
<sequence>MQSAIRGRQESREFEKRKKIPRSKDAAEVALKLHFKTNCRSSKALCEVLAPIPDDCAVLFKTRKVKSFQRMEEKKKAC</sequence>
<dbReference type="PROSITE" id="PS50096">
    <property type="entry name" value="IQ"/>
    <property type="match status" value="1"/>
</dbReference>
<feature type="region of interest" description="Disordered" evidence="1">
    <location>
        <begin position="1"/>
        <end position="21"/>
    </location>
</feature>
<gene>
    <name evidence="2" type="ORF">DVH24_034315</name>
</gene>
<organism evidence="2 3">
    <name type="scientific">Malus domestica</name>
    <name type="common">Apple</name>
    <name type="synonym">Pyrus malus</name>
    <dbReference type="NCBI Taxonomy" id="3750"/>
    <lineage>
        <taxon>Eukaryota</taxon>
        <taxon>Viridiplantae</taxon>
        <taxon>Streptophyta</taxon>
        <taxon>Embryophyta</taxon>
        <taxon>Tracheophyta</taxon>
        <taxon>Spermatophyta</taxon>
        <taxon>Magnoliopsida</taxon>
        <taxon>eudicotyledons</taxon>
        <taxon>Gunneridae</taxon>
        <taxon>Pentapetalae</taxon>
        <taxon>rosids</taxon>
        <taxon>fabids</taxon>
        <taxon>Rosales</taxon>
        <taxon>Rosaceae</taxon>
        <taxon>Amygdaloideae</taxon>
        <taxon>Maleae</taxon>
        <taxon>Malus</taxon>
    </lineage>
</organism>
<name>A0A498IYN6_MALDO</name>
<comment type="caution">
    <text evidence="2">The sequence shown here is derived from an EMBL/GenBank/DDBJ whole genome shotgun (WGS) entry which is preliminary data.</text>
</comment>
<dbReference type="AlphaFoldDB" id="A0A498IYN6"/>
<keyword evidence="3" id="KW-1185">Reference proteome</keyword>
<proteinExistence type="predicted"/>
<dbReference type="EMBL" id="RDQH01000336">
    <property type="protein sequence ID" value="RXH87415.1"/>
    <property type="molecule type" value="Genomic_DNA"/>
</dbReference>
<evidence type="ECO:0000313" key="3">
    <source>
        <dbReference type="Proteomes" id="UP000290289"/>
    </source>
</evidence>
<evidence type="ECO:0000313" key="2">
    <source>
        <dbReference type="EMBL" id="RXH87415.1"/>
    </source>
</evidence>
<evidence type="ECO:0000256" key="1">
    <source>
        <dbReference type="SAM" id="MobiDB-lite"/>
    </source>
</evidence>